<evidence type="ECO:0000313" key="8">
    <source>
        <dbReference type="EMBL" id="ONN26617.1"/>
    </source>
</evidence>
<dbReference type="Gene3D" id="3.40.640.10">
    <property type="entry name" value="Type I PLP-dependent aspartate aminotransferase-like (Major domain)"/>
    <property type="match status" value="1"/>
</dbReference>
<dbReference type="RefSeq" id="WP_075666278.1">
    <property type="nucleotide sequence ID" value="NZ_LBFC01000022.1"/>
</dbReference>
<keyword evidence="3 6" id="KW-0032">Aminotransferase</keyword>
<evidence type="ECO:0000259" key="7">
    <source>
        <dbReference type="Pfam" id="PF00155"/>
    </source>
</evidence>
<gene>
    <name evidence="8" type="ORF">XJ44_06985</name>
</gene>
<keyword evidence="5" id="KW-0663">Pyridoxal phosphate</keyword>
<evidence type="ECO:0000256" key="3">
    <source>
        <dbReference type="ARBA" id="ARBA00022576"/>
    </source>
</evidence>
<dbReference type="Proteomes" id="UP000242616">
    <property type="component" value="Unassembled WGS sequence"/>
</dbReference>
<dbReference type="GO" id="GO:0004069">
    <property type="term" value="F:L-aspartate:2-oxoglutarate aminotransferase activity"/>
    <property type="evidence" value="ECO:0007669"/>
    <property type="project" value="UniProtKB-EC"/>
</dbReference>
<sequence length="397" mass="45211">MLSKRAISAPASPIRRLVPYADDAKKRGIHVYHLNIGQPDIKTPKQWYEYIEKYKKDVVSYTHSQGIRELREKFSEYYNLWNITVQPDEIMVTNGGSEAIMFALGVVCDPDDEVIVVEPFYANYAGFASYLNIRLVPVTAKPEEGYRMPDIKEFEKVISPKTKAILFSNPSNPTGVVYSKEELKTIAEVAKKYNLVIISDEVYREFTFDGTQAISMFSFENIKDRLIIVDSLSKRYSACGARIGTFLTKNKEFYRAALKFAQARLCPAEITQYGALGLLEADEEYMKEVIKEYNIRRDIAFEEMSKIPDIVVHKPQGAFYLAAKLPVDDSEEFIKWMLSNFEVDGKTTMVAPLSGFYVTPGLGKSEIRIAYVLSAEKLKDAINIMAKAIEEYNKRSK</sequence>
<dbReference type="Gene3D" id="3.90.1150.10">
    <property type="entry name" value="Aspartate Aminotransferase, domain 1"/>
    <property type="match status" value="1"/>
</dbReference>
<dbReference type="InterPro" id="IPR015422">
    <property type="entry name" value="PyrdxlP-dep_Trfase_small"/>
</dbReference>
<dbReference type="Pfam" id="PF00155">
    <property type="entry name" value="Aminotran_1_2"/>
    <property type="match status" value="1"/>
</dbReference>
<keyword evidence="9" id="KW-1185">Reference proteome</keyword>
<protein>
    <recommendedName>
        <fullName evidence="6">Aminotransferase</fullName>
        <ecNumber evidence="6">2.6.1.-</ecNumber>
    </recommendedName>
</protein>
<feature type="domain" description="Aminotransferase class I/classII large" evidence="7">
    <location>
        <begin position="31"/>
        <end position="383"/>
    </location>
</feature>
<evidence type="ECO:0000256" key="4">
    <source>
        <dbReference type="ARBA" id="ARBA00022679"/>
    </source>
</evidence>
<name>A0ABX3IHG2_9BACT</name>
<comment type="similarity">
    <text evidence="2 6">Belongs to the class-I pyridoxal-phosphate-dependent aminotransferase family.</text>
</comment>
<dbReference type="InterPro" id="IPR004838">
    <property type="entry name" value="NHTrfase_class1_PyrdxlP-BS"/>
</dbReference>
<dbReference type="EC" id="2.6.1.-" evidence="6"/>
<proteinExistence type="inferred from homology"/>
<accession>A0ABX3IHG2</accession>
<evidence type="ECO:0000256" key="5">
    <source>
        <dbReference type="ARBA" id="ARBA00022898"/>
    </source>
</evidence>
<dbReference type="InterPro" id="IPR015424">
    <property type="entry name" value="PyrdxlP-dep_Trfase"/>
</dbReference>
<comment type="caution">
    <text evidence="8">The sequence shown here is derived from an EMBL/GenBank/DDBJ whole genome shotgun (WGS) entry which is preliminary data.</text>
</comment>
<organism evidence="8 9">
    <name type="scientific">Thermosipho affectus</name>
    <dbReference type="NCBI Taxonomy" id="660294"/>
    <lineage>
        <taxon>Bacteria</taxon>
        <taxon>Thermotogati</taxon>
        <taxon>Thermotogota</taxon>
        <taxon>Thermotogae</taxon>
        <taxon>Thermotogales</taxon>
        <taxon>Fervidobacteriaceae</taxon>
        <taxon>Thermosipho</taxon>
    </lineage>
</organism>
<evidence type="ECO:0000256" key="2">
    <source>
        <dbReference type="ARBA" id="ARBA00007441"/>
    </source>
</evidence>
<dbReference type="CDD" id="cd00609">
    <property type="entry name" value="AAT_like"/>
    <property type="match status" value="1"/>
</dbReference>
<dbReference type="InterPro" id="IPR050596">
    <property type="entry name" value="AspAT/PAT-like"/>
</dbReference>
<dbReference type="PANTHER" id="PTHR46383">
    <property type="entry name" value="ASPARTATE AMINOTRANSFERASE"/>
    <property type="match status" value="1"/>
</dbReference>
<keyword evidence="4 6" id="KW-0808">Transferase</keyword>
<dbReference type="SUPFAM" id="SSF53383">
    <property type="entry name" value="PLP-dependent transferases"/>
    <property type="match status" value="1"/>
</dbReference>
<dbReference type="NCBIfam" id="NF005744">
    <property type="entry name" value="PRK07568.1"/>
    <property type="match status" value="1"/>
</dbReference>
<dbReference type="InterPro" id="IPR004839">
    <property type="entry name" value="Aminotransferase_I/II_large"/>
</dbReference>
<evidence type="ECO:0000256" key="1">
    <source>
        <dbReference type="ARBA" id="ARBA00001933"/>
    </source>
</evidence>
<dbReference type="InterPro" id="IPR015421">
    <property type="entry name" value="PyrdxlP-dep_Trfase_major"/>
</dbReference>
<reference evidence="8 9" key="1">
    <citation type="submission" date="2015-06" db="EMBL/GenBank/DDBJ databases">
        <title>Genome sequencing of Thermotogales isolates from hydrothermal vents.</title>
        <authorList>
            <person name="Haverkamp T.H."/>
            <person name="Kublanov I.V."/>
            <person name="Nesbo C.L."/>
        </authorList>
    </citation>
    <scope>NUCLEOTIDE SEQUENCE [LARGE SCALE GENOMIC DNA]</scope>
    <source>
        <strain evidence="9">ik275mar</strain>
    </source>
</reference>
<evidence type="ECO:0000256" key="6">
    <source>
        <dbReference type="RuleBase" id="RU000481"/>
    </source>
</evidence>
<dbReference type="PROSITE" id="PS00105">
    <property type="entry name" value="AA_TRANSFER_CLASS_1"/>
    <property type="match status" value="1"/>
</dbReference>
<evidence type="ECO:0000313" key="9">
    <source>
        <dbReference type="Proteomes" id="UP000242616"/>
    </source>
</evidence>
<comment type="cofactor">
    <cofactor evidence="1 6">
        <name>pyridoxal 5'-phosphate</name>
        <dbReference type="ChEBI" id="CHEBI:597326"/>
    </cofactor>
</comment>
<dbReference type="EMBL" id="LBFC01000022">
    <property type="protein sequence ID" value="ONN26617.1"/>
    <property type="molecule type" value="Genomic_DNA"/>
</dbReference>